<accession>A0A7S2E5G5</accession>
<sequence length="152" mass="16718">MAATHVPIRQWEMSGTEQNFVPLTQVKNLREDTTCVRLAKPKQKPYHMPDARAKHEQRNINSAHERLFSTGTHTLHERGIKSGLHSGLRSGSSPRSGLASSAGSILSNSPTTKSPKKAPVNFAHEFKVKESSDNRRIVCHDFKNAGSGSHGI</sequence>
<protein>
    <submittedName>
        <fullName evidence="2">Uncharacterized protein</fullName>
    </submittedName>
</protein>
<organism evidence="2">
    <name type="scientific">Octactis speculum</name>
    <dbReference type="NCBI Taxonomy" id="3111310"/>
    <lineage>
        <taxon>Eukaryota</taxon>
        <taxon>Sar</taxon>
        <taxon>Stramenopiles</taxon>
        <taxon>Ochrophyta</taxon>
        <taxon>Dictyochophyceae</taxon>
        <taxon>Dictyochales</taxon>
        <taxon>Dictyochaceae</taxon>
        <taxon>Octactis</taxon>
    </lineage>
</organism>
<evidence type="ECO:0000256" key="1">
    <source>
        <dbReference type="SAM" id="MobiDB-lite"/>
    </source>
</evidence>
<feature type="region of interest" description="Disordered" evidence="1">
    <location>
        <begin position="82"/>
        <end position="120"/>
    </location>
</feature>
<evidence type="ECO:0000313" key="2">
    <source>
        <dbReference type="EMBL" id="CAD9471951.1"/>
    </source>
</evidence>
<dbReference type="AlphaFoldDB" id="A0A7S2E5G5"/>
<name>A0A7S2E5G5_9STRA</name>
<gene>
    <name evidence="2" type="ORF">DSPE1174_LOCUS27530</name>
</gene>
<feature type="compositionally biased region" description="Low complexity" evidence="1">
    <location>
        <begin position="82"/>
        <end position="109"/>
    </location>
</feature>
<dbReference type="EMBL" id="HBGS01053362">
    <property type="protein sequence ID" value="CAD9471951.1"/>
    <property type="molecule type" value="Transcribed_RNA"/>
</dbReference>
<reference evidence="2" key="1">
    <citation type="submission" date="2021-01" db="EMBL/GenBank/DDBJ databases">
        <authorList>
            <person name="Corre E."/>
            <person name="Pelletier E."/>
            <person name="Niang G."/>
            <person name="Scheremetjew M."/>
            <person name="Finn R."/>
            <person name="Kale V."/>
            <person name="Holt S."/>
            <person name="Cochrane G."/>
            <person name="Meng A."/>
            <person name="Brown T."/>
            <person name="Cohen L."/>
        </authorList>
    </citation>
    <scope>NUCLEOTIDE SEQUENCE</scope>
    <source>
        <strain evidence="2">CCMP1381</strain>
    </source>
</reference>
<proteinExistence type="predicted"/>